<evidence type="ECO:0000256" key="2">
    <source>
        <dbReference type="PIRSR" id="PIRSR600888-3"/>
    </source>
</evidence>
<evidence type="ECO:0000313" key="5">
    <source>
        <dbReference type="Proteomes" id="UP000515800"/>
    </source>
</evidence>
<dbReference type="UniPathway" id="UPA00124"/>
<dbReference type="InterPro" id="IPR000888">
    <property type="entry name" value="RmlC-like"/>
</dbReference>
<comment type="function">
    <text evidence="3">Catalyzes the epimerization of the C3' and C5'positions of dTDP-6-deoxy-D-xylo-4-hexulose, forming dTDP-6-deoxy-L-lyxo-4-hexulose.</text>
</comment>
<dbReference type="NCBIfam" id="TIGR01221">
    <property type="entry name" value="rmlC"/>
    <property type="match status" value="1"/>
</dbReference>
<dbReference type="GO" id="GO:0000271">
    <property type="term" value="P:polysaccharide biosynthetic process"/>
    <property type="evidence" value="ECO:0007669"/>
    <property type="project" value="TreeGrafter"/>
</dbReference>
<keyword evidence="3 4" id="KW-0413">Isomerase</keyword>
<dbReference type="PANTHER" id="PTHR21047:SF2">
    <property type="entry name" value="THYMIDINE DIPHOSPHO-4-KETO-RHAMNOSE 3,5-EPIMERASE"/>
    <property type="match status" value="1"/>
</dbReference>
<dbReference type="PANTHER" id="PTHR21047">
    <property type="entry name" value="DTDP-6-DEOXY-D-GLUCOSE-3,5 EPIMERASE"/>
    <property type="match status" value="1"/>
</dbReference>
<accession>A0A7G9T521</accession>
<comment type="pathway">
    <text evidence="3">Carbohydrate biosynthesis; dTDP-L-rhamnose biosynthesis.</text>
</comment>
<dbReference type="Gene3D" id="2.60.120.10">
    <property type="entry name" value="Jelly Rolls"/>
    <property type="match status" value="1"/>
</dbReference>
<sequence>MTKYNVIDTKLQDVKILEQPYFGDSRGFLTEDYSVKDLLSAGIDINVVLEFHSYTANAGTLRGLHIQDGIHSQAKLVRVITGVVYDVLVDVRKGSPTFGHWQSFILSESNGRQLYVPRGFAHGWLALSDNVNFTYKVDNYYAPESETPIAFDDPMFNIEWPIAPEKMILSDKDRHNPNYVDAGITAIYGEI</sequence>
<protein>
    <recommendedName>
        <fullName evidence="3">dTDP-4-dehydrorhamnose 3,5-epimerase</fullName>
        <ecNumber evidence="3">5.1.3.13</ecNumber>
    </recommendedName>
    <alternativeName>
        <fullName evidence="3">Thymidine diphospho-4-keto-rhamnose 3,5-epimerase</fullName>
    </alternativeName>
</protein>
<organism evidence="4 5">
    <name type="scientific">Weissella diestrammenae</name>
    <dbReference type="NCBI Taxonomy" id="1162633"/>
    <lineage>
        <taxon>Bacteria</taxon>
        <taxon>Bacillati</taxon>
        <taxon>Bacillota</taxon>
        <taxon>Bacilli</taxon>
        <taxon>Lactobacillales</taxon>
        <taxon>Lactobacillaceae</taxon>
        <taxon>Weissella</taxon>
    </lineage>
</organism>
<dbReference type="Proteomes" id="UP000515800">
    <property type="component" value="Chromosome"/>
</dbReference>
<dbReference type="EMBL" id="CP060724">
    <property type="protein sequence ID" value="QNN75196.1"/>
    <property type="molecule type" value="Genomic_DNA"/>
</dbReference>
<dbReference type="Pfam" id="PF00908">
    <property type="entry name" value="dTDP_sugar_isom"/>
    <property type="match status" value="1"/>
</dbReference>
<evidence type="ECO:0000256" key="1">
    <source>
        <dbReference type="PIRSR" id="PIRSR600888-1"/>
    </source>
</evidence>
<dbReference type="GO" id="GO:0008830">
    <property type="term" value="F:dTDP-4-dehydrorhamnose 3,5-epimerase activity"/>
    <property type="evidence" value="ECO:0007669"/>
    <property type="project" value="UniProtKB-UniRule"/>
</dbReference>
<evidence type="ECO:0000313" key="4">
    <source>
        <dbReference type="EMBL" id="QNN75196.1"/>
    </source>
</evidence>
<dbReference type="AlphaFoldDB" id="A0A7G9T521"/>
<reference evidence="4 5" key="1">
    <citation type="submission" date="2020-08" db="EMBL/GenBank/DDBJ databases">
        <title>Genome sequence of Weissella diestrammenae KACC 16890T.</title>
        <authorList>
            <person name="Hyun D.-W."/>
            <person name="Bae J.-W."/>
        </authorList>
    </citation>
    <scope>NUCLEOTIDE SEQUENCE [LARGE SCALE GENOMIC DNA]</scope>
    <source>
        <strain evidence="4 5">KACC 16890</strain>
    </source>
</reference>
<comment type="catalytic activity">
    <reaction evidence="3">
        <text>dTDP-4-dehydro-6-deoxy-alpha-D-glucose = dTDP-4-dehydro-beta-L-rhamnose</text>
        <dbReference type="Rhea" id="RHEA:16969"/>
        <dbReference type="ChEBI" id="CHEBI:57649"/>
        <dbReference type="ChEBI" id="CHEBI:62830"/>
        <dbReference type="EC" id="5.1.3.13"/>
    </reaction>
</comment>
<dbReference type="EC" id="5.1.3.13" evidence="3"/>
<feature type="active site" description="Proton acceptor" evidence="1">
    <location>
        <position position="65"/>
    </location>
</feature>
<proteinExistence type="inferred from homology"/>
<evidence type="ECO:0000256" key="3">
    <source>
        <dbReference type="RuleBase" id="RU364069"/>
    </source>
</evidence>
<dbReference type="InterPro" id="IPR011051">
    <property type="entry name" value="RmlC_Cupin_sf"/>
</dbReference>
<comment type="subunit">
    <text evidence="3">Homodimer.</text>
</comment>
<comment type="similarity">
    <text evidence="3">Belongs to the dTDP-4-dehydrorhamnose 3,5-epimerase family.</text>
</comment>
<feature type="active site" description="Proton donor" evidence="1">
    <location>
        <position position="135"/>
    </location>
</feature>
<dbReference type="CDD" id="cd00438">
    <property type="entry name" value="cupin_RmlC"/>
    <property type="match status" value="1"/>
</dbReference>
<dbReference type="GO" id="GO:0005829">
    <property type="term" value="C:cytosol"/>
    <property type="evidence" value="ECO:0007669"/>
    <property type="project" value="TreeGrafter"/>
</dbReference>
<dbReference type="SUPFAM" id="SSF51182">
    <property type="entry name" value="RmlC-like cupins"/>
    <property type="match status" value="1"/>
</dbReference>
<dbReference type="RefSeq" id="WP_187529030.1">
    <property type="nucleotide sequence ID" value="NZ_CP060724.1"/>
</dbReference>
<gene>
    <name evidence="4" type="primary">rfbC</name>
    <name evidence="4" type="ORF">H9L19_07470</name>
</gene>
<feature type="site" description="Participates in a stacking interaction with the thymidine ring of dTDP-4-oxo-6-deoxyglucose" evidence="2">
    <location>
        <position position="141"/>
    </location>
</feature>
<dbReference type="InterPro" id="IPR014710">
    <property type="entry name" value="RmlC-like_jellyroll"/>
</dbReference>
<name>A0A7G9T521_9LACO</name>
<keyword evidence="5" id="KW-1185">Reference proteome</keyword>
<dbReference type="KEGG" id="wdi:H9L19_07470"/>
<dbReference type="GO" id="GO:0019305">
    <property type="term" value="P:dTDP-rhamnose biosynthetic process"/>
    <property type="evidence" value="ECO:0007669"/>
    <property type="project" value="UniProtKB-UniRule"/>
</dbReference>